<reference evidence="2 3" key="1">
    <citation type="journal article" date="2023" name="BMC Biol.">
        <title>The compact genome of the sponge Oopsacas minuta (Hexactinellida) is lacking key metazoan core genes.</title>
        <authorList>
            <person name="Santini S."/>
            <person name="Schenkelaars Q."/>
            <person name="Jourda C."/>
            <person name="Duchesne M."/>
            <person name="Belahbib H."/>
            <person name="Rocher C."/>
            <person name="Selva M."/>
            <person name="Riesgo A."/>
            <person name="Vervoort M."/>
            <person name="Leys S.P."/>
            <person name="Kodjabachian L."/>
            <person name="Le Bivic A."/>
            <person name="Borchiellini C."/>
            <person name="Claverie J.M."/>
            <person name="Renard E."/>
        </authorList>
    </citation>
    <scope>NUCLEOTIDE SEQUENCE [LARGE SCALE GENOMIC DNA]</scope>
    <source>
        <strain evidence="2">SPO-2</strain>
    </source>
</reference>
<dbReference type="PANTHER" id="PTHR15688:SF1">
    <property type="entry name" value="KINETOCHORE-ASSOCIATED PROTEIN 1"/>
    <property type="match status" value="1"/>
</dbReference>
<organism evidence="2 3">
    <name type="scientific">Oopsacas minuta</name>
    <dbReference type="NCBI Taxonomy" id="111878"/>
    <lineage>
        <taxon>Eukaryota</taxon>
        <taxon>Metazoa</taxon>
        <taxon>Porifera</taxon>
        <taxon>Hexactinellida</taxon>
        <taxon>Hexasterophora</taxon>
        <taxon>Lyssacinosida</taxon>
        <taxon>Leucopsacidae</taxon>
        <taxon>Oopsacas</taxon>
    </lineage>
</organism>
<protein>
    <recommendedName>
        <fullName evidence="1">RZZ complex subunit KNTC1/ROD C-terminal domain-containing protein</fullName>
    </recommendedName>
</protein>
<dbReference type="GO" id="GO:1990423">
    <property type="term" value="C:RZZ complex"/>
    <property type="evidence" value="ECO:0007669"/>
    <property type="project" value="TreeGrafter"/>
</dbReference>
<dbReference type="GO" id="GO:0000070">
    <property type="term" value="P:mitotic sister chromatid segregation"/>
    <property type="evidence" value="ECO:0007669"/>
    <property type="project" value="TreeGrafter"/>
</dbReference>
<dbReference type="Pfam" id="PF10493">
    <property type="entry name" value="Rod_C"/>
    <property type="match status" value="1"/>
</dbReference>
<dbReference type="InterPro" id="IPR019527">
    <property type="entry name" value="RZZ-complex_KNTC1/ROD_C"/>
</dbReference>
<evidence type="ECO:0000313" key="3">
    <source>
        <dbReference type="Proteomes" id="UP001165289"/>
    </source>
</evidence>
<sequence length="1778" mass="204234">MLGDDNAMCIRVTPSVPLRIESSPMHSTFQSYSSVTMAYVDITCISEHNQTHVWLGHNYSKTLFSDDVILLTQLFFDPVSCRPTIFMFSHKTVYWFVCTEDNQWDLAWHYPSSQRVYSISTTFDRNNETYTINLLFRDKLHRITGIKMLDNNVVFDFDNAKHQDFVVTRSTKIVDILNMCCLEDQISICTVATLSLHNLTGDSSISTCYTPNQDICIKYCMFVTEIGLIILLTQTGEIQFIDSYTLTLCDEWINEKYNSISLLDDEELYYLVCHEANIHELRVISLSNLETVAACSLPDISTFLVSSNSSDQFCYYSFDNDSVLTLYHCRLEFVSKEVDLEKTMVNFSLMQACMDHGFDWVTEIVDNINDSKFQTACFLLWKHYDSIQYKVTVNIFILFLDNIPKINHLEGVILWLKSLLLFISLHNDSKKNFFAQMLEWTEGYIVSLEKHFPEKWIQLSLKLVQFLNSQIYAIDAWEANKRLALIQNQIQDIEIVFNTLNIRLSFSRISEYSLSSFLHELLRHAHSSEQIRSLLTSKIISIVNRHGESLDNVLYKYIRSLDGKLNQEIYLAELLESKAMAVISFISSNELKHESTIFLLTHAKLPTSKKLIEFAIEVENSTRRDMQHEIELTRVLSILRDVSIDIPALHSRSRHQMWVIIPSLQANTQSTERITTIAKYGDISDHILAYILHSSQLLSLSFEEDPYSKLCDLLPLVLQALINAENNFAESELLLDFLNKLRHHYVSQHNIVTNASKFYTNYFDDLFKGVYLYHHLKDFENGRSIPFLINSQSNTDIYSQIIPQIPNLEENETCLTSPLKKMKLSSDPMSIFKNLYQLSKFHRRQIWDDLMTSALELSNITCAILLIKLRIQKEGFESEESISILFPQILSKFPQILSELEEPVHTLTQLEQIISSYIPVVAREKFVDLQQLLLKIRLIKDIMFQSEFEIKPKLNQQQLKESRRLFRNHSYQEKGYILDKSSTTNCISSLSKADYVISPRHSASILATLKNLFLPQTSLCYLLLTLYSIPTLIISPTLHNIPGSLLTSLLRNSPIDVTYGLSLLLCLSDDEAKKELIACHNNKTSSPSWFLSVSWIVIYYLKLVELDSFKSYAIKALSIGQYVTYIRSVTKQKIDIRCTEWTPEYIISKLNNPIFSPVHILRVAELFSLNTDNLLLGWIKSAVHDEWDVNIIKDALCLLEARFESLYSLYQSGETASFNGIKFILDSILQLQQSSDYQPLLHKAVCLVNFLISSQAPFLTKSLSISCDASLLATNQLTFNDLLGDDPWSLIKDFLTFQYLNIYLGLTAYLNILRDHLISNTIKAEVTKSTSQEKSLCFQQVKQYLEQLGTREIQIAASKWLGSNMQHIEDKMKAILFAIESANQWKNETTVVAEIQKACEAQEKLQNFYNMLKVEAWLSELGINEDNTPSNLYQHPRELIRVLTTSYLPETIYQCTKLYQIITDICSIFSLDIDTVISDSISSLISNQKELKSLNDSFSFCIERDLEEMDVSLDITSNIYTQLIVLLSGDSVDIDLHVNNLINIAIRDTKSHSYSNRKAALQLAIILISHHSSHKITFNEFVLDILTQIAKQFDSPSGREDNLLSLHLLLELLCVVEDLELLGYPMGIGTFLQSSKLSVIQGLVRNFADSAQAFELSARISMLLCSKVSDTIWQEILEKLCNYKRYSFLLSILPTLTNHISSDFITPLTFKVLTQIPLTQHTNLFPHFIQLAHSLPELTPILKQEFISSTYNFVKELKAIGEESYAQILEHLVQSQDN</sequence>
<dbReference type="GO" id="GO:0031267">
    <property type="term" value="F:small GTPase binding"/>
    <property type="evidence" value="ECO:0007669"/>
    <property type="project" value="TreeGrafter"/>
</dbReference>
<dbReference type="Proteomes" id="UP001165289">
    <property type="component" value="Unassembled WGS sequence"/>
</dbReference>
<dbReference type="PANTHER" id="PTHR15688">
    <property type="entry name" value="KINETOCHORE-ASSOCIATED PROTEIN 1"/>
    <property type="match status" value="1"/>
</dbReference>
<feature type="domain" description="RZZ complex subunit KNTC1/ROD C-terminal" evidence="1">
    <location>
        <begin position="1321"/>
        <end position="1698"/>
    </location>
</feature>
<proteinExistence type="predicted"/>
<dbReference type="GO" id="GO:0005828">
    <property type="term" value="C:kinetochore microtubule"/>
    <property type="evidence" value="ECO:0007669"/>
    <property type="project" value="TreeGrafter"/>
</dbReference>
<gene>
    <name evidence="2" type="ORF">LOD99_1626</name>
</gene>
<accession>A0AAV7K3R2</accession>
<dbReference type="InterPro" id="IPR052802">
    <property type="entry name" value="KNTC1"/>
</dbReference>
<dbReference type="GO" id="GO:1903394">
    <property type="term" value="P:protein localization to kinetochore involved in kinetochore assembly"/>
    <property type="evidence" value="ECO:0007669"/>
    <property type="project" value="TreeGrafter"/>
</dbReference>
<keyword evidence="3" id="KW-1185">Reference proteome</keyword>
<dbReference type="GO" id="GO:0007094">
    <property type="term" value="P:mitotic spindle assembly checkpoint signaling"/>
    <property type="evidence" value="ECO:0007669"/>
    <property type="project" value="TreeGrafter"/>
</dbReference>
<evidence type="ECO:0000259" key="1">
    <source>
        <dbReference type="Pfam" id="PF10493"/>
    </source>
</evidence>
<evidence type="ECO:0000313" key="2">
    <source>
        <dbReference type="EMBL" id="KAI6655892.1"/>
    </source>
</evidence>
<name>A0AAV7K3R2_9METZ</name>
<dbReference type="GO" id="GO:0005737">
    <property type="term" value="C:cytoplasm"/>
    <property type="evidence" value="ECO:0007669"/>
    <property type="project" value="TreeGrafter"/>
</dbReference>
<dbReference type="EMBL" id="JAKMXF010000166">
    <property type="protein sequence ID" value="KAI6655892.1"/>
    <property type="molecule type" value="Genomic_DNA"/>
</dbReference>
<comment type="caution">
    <text evidence="2">The sequence shown here is derived from an EMBL/GenBank/DDBJ whole genome shotgun (WGS) entry which is preliminary data.</text>
</comment>